<feature type="compositionally biased region" description="Acidic residues" evidence="1">
    <location>
        <begin position="158"/>
        <end position="168"/>
    </location>
</feature>
<dbReference type="EMBL" id="KN832598">
    <property type="protein sequence ID" value="KII82918.1"/>
    <property type="molecule type" value="Genomic_DNA"/>
</dbReference>
<proteinExistence type="predicted"/>
<evidence type="ECO:0000313" key="3">
    <source>
        <dbReference type="Proteomes" id="UP000053263"/>
    </source>
</evidence>
<evidence type="ECO:0000313" key="2">
    <source>
        <dbReference type="EMBL" id="KII82918.1"/>
    </source>
</evidence>
<dbReference type="Proteomes" id="UP000053263">
    <property type="component" value="Unassembled WGS sequence"/>
</dbReference>
<feature type="region of interest" description="Disordered" evidence="1">
    <location>
        <begin position="78"/>
        <end position="99"/>
    </location>
</feature>
<accession>A0A0C9T482</accession>
<dbReference type="OrthoDB" id="2638922at2759"/>
<protein>
    <submittedName>
        <fullName evidence="2">Uncharacterized protein</fullName>
    </submittedName>
</protein>
<dbReference type="AlphaFoldDB" id="A0A0C9T482"/>
<reference evidence="2 3" key="1">
    <citation type="submission" date="2014-06" db="EMBL/GenBank/DDBJ databases">
        <title>Evolutionary Origins and Diversification of the Mycorrhizal Mutualists.</title>
        <authorList>
            <consortium name="DOE Joint Genome Institute"/>
            <consortium name="Mycorrhizal Genomics Consortium"/>
            <person name="Kohler A."/>
            <person name="Kuo A."/>
            <person name="Nagy L.G."/>
            <person name="Floudas D."/>
            <person name="Copeland A."/>
            <person name="Barry K.W."/>
            <person name="Cichocki N."/>
            <person name="Veneault-Fourrey C."/>
            <person name="LaButti K."/>
            <person name="Lindquist E.A."/>
            <person name="Lipzen A."/>
            <person name="Lundell T."/>
            <person name="Morin E."/>
            <person name="Murat C."/>
            <person name="Riley R."/>
            <person name="Ohm R."/>
            <person name="Sun H."/>
            <person name="Tunlid A."/>
            <person name="Henrissat B."/>
            <person name="Grigoriev I.V."/>
            <person name="Hibbett D.S."/>
            <person name="Martin F."/>
        </authorList>
    </citation>
    <scope>NUCLEOTIDE SEQUENCE [LARGE SCALE GENOMIC DNA]</scope>
    <source>
        <strain evidence="2 3">FD-325 SS-3</strain>
    </source>
</reference>
<feature type="compositionally biased region" description="Acidic residues" evidence="1">
    <location>
        <begin position="80"/>
        <end position="91"/>
    </location>
</feature>
<sequence length="168" mass="18721">MADERTVSSFTWMNGGLRNRQEVRTLVDMTQIRQWHRHDPKKAEKIQRPTVKFYDLTEDIFGAIKSSAEVPPLENSSLYVDEDEEEVDDDSPGWTDDTLMIEEPADDFGSLEGDVDLDAPELVDVLADVGPQTHVEGNGATTPDHSDAGNGGMSDVEHSDDDADWGEW</sequence>
<organism evidence="2 3">
    <name type="scientific">Plicaturopsis crispa FD-325 SS-3</name>
    <dbReference type="NCBI Taxonomy" id="944288"/>
    <lineage>
        <taxon>Eukaryota</taxon>
        <taxon>Fungi</taxon>
        <taxon>Dikarya</taxon>
        <taxon>Basidiomycota</taxon>
        <taxon>Agaricomycotina</taxon>
        <taxon>Agaricomycetes</taxon>
        <taxon>Agaricomycetidae</taxon>
        <taxon>Amylocorticiales</taxon>
        <taxon>Amylocorticiaceae</taxon>
        <taxon>Plicatura</taxon>
        <taxon>Plicaturopsis crispa</taxon>
    </lineage>
</organism>
<dbReference type="HOGENOM" id="CLU_1587196_0_0_1"/>
<evidence type="ECO:0000256" key="1">
    <source>
        <dbReference type="SAM" id="MobiDB-lite"/>
    </source>
</evidence>
<keyword evidence="3" id="KW-1185">Reference proteome</keyword>
<gene>
    <name evidence="2" type="ORF">PLICRDRAFT_180918</name>
</gene>
<name>A0A0C9T482_PLICR</name>
<feature type="region of interest" description="Disordered" evidence="1">
    <location>
        <begin position="128"/>
        <end position="168"/>
    </location>
</feature>